<sequence>MLACLYICNDTDTCTPVISNPLPSELILLRAFDTAQCRVSRKLIQVGKRHCRLL</sequence>
<accession>K9VNU1</accession>
<dbReference type="EMBL" id="CP003614">
    <property type="protein sequence ID" value="AFZ09591.1"/>
    <property type="molecule type" value="Genomic_DNA"/>
</dbReference>
<proteinExistence type="predicted"/>
<dbReference type="STRING" id="179408.Osc7112_5353"/>
<evidence type="ECO:0000313" key="1">
    <source>
        <dbReference type="EMBL" id="AFZ09591.1"/>
    </source>
</evidence>
<dbReference type="KEGG" id="oni:Osc7112_5353"/>
<dbReference type="HOGENOM" id="CLU_3046050_0_0_3"/>
<reference evidence="1 2" key="1">
    <citation type="submission" date="2012-05" db="EMBL/GenBank/DDBJ databases">
        <title>Finished chromosome of genome of Oscillatoria sp. PCC 7112.</title>
        <authorList>
            <consortium name="US DOE Joint Genome Institute"/>
            <person name="Gugger M."/>
            <person name="Coursin T."/>
            <person name="Rippka R."/>
            <person name="Tandeau De Marsac N."/>
            <person name="Huntemann M."/>
            <person name="Wei C.-L."/>
            <person name="Han J."/>
            <person name="Detter J.C."/>
            <person name="Han C."/>
            <person name="Tapia R."/>
            <person name="Davenport K."/>
            <person name="Daligault H."/>
            <person name="Erkkila T."/>
            <person name="Gu W."/>
            <person name="Munk A.C.C."/>
            <person name="Teshima H."/>
            <person name="Xu Y."/>
            <person name="Chain P."/>
            <person name="Chen A."/>
            <person name="Krypides N."/>
            <person name="Mavromatis K."/>
            <person name="Markowitz V."/>
            <person name="Szeto E."/>
            <person name="Ivanova N."/>
            <person name="Mikhailova N."/>
            <person name="Ovchinnikova G."/>
            <person name="Pagani I."/>
            <person name="Pati A."/>
            <person name="Goodwin L."/>
            <person name="Peters L."/>
            <person name="Pitluck S."/>
            <person name="Woyke T."/>
            <person name="Kerfeld C."/>
        </authorList>
    </citation>
    <scope>NUCLEOTIDE SEQUENCE [LARGE SCALE GENOMIC DNA]</scope>
    <source>
        <strain evidence="1 2">PCC 7112</strain>
    </source>
</reference>
<dbReference type="Proteomes" id="UP000010478">
    <property type="component" value="Chromosome"/>
</dbReference>
<evidence type="ECO:0000313" key="2">
    <source>
        <dbReference type="Proteomes" id="UP000010478"/>
    </source>
</evidence>
<protein>
    <submittedName>
        <fullName evidence="1">Uncharacterized protein</fullName>
    </submittedName>
</protein>
<dbReference type="AlphaFoldDB" id="K9VNU1"/>
<gene>
    <name evidence="1" type="ORF">Osc7112_5353</name>
</gene>
<name>K9VNU1_9CYAN</name>
<organism evidence="1 2">
    <name type="scientific">Phormidium nigroviride PCC 7112</name>
    <dbReference type="NCBI Taxonomy" id="179408"/>
    <lineage>
        <taxon>Bacteria</taxon>
        <taxon>Bacillati</taxon>
        <taxon>Cyanobacteriota</taxon>
        <taxon>Cyanophyceae</taxon>
        <taxon>Oscillatoriophycideae</taxon>
        <taxon>Oscillatoriales</taxon>
        <taxon>Oscillatoriaceae</taxon>
        <taxon>Phormidium</taxon>
    </lineage>
</organism>
<keyword evidence="2" id="KW-1185">Reference proteome</keyword>